<evidence type="ECO:0000256" key="4">
    <source>
        <dbReference type="ARBA" id="ARBA00022490"/>
    </source>
</evidence>
<evidence type="ECO:0000256" key="6">
    <source>
        <dbReference type="ARBA" id="ARBA00022679"/>
    </source>
</evidence>
<dbReference type="Gene3D" id="3.40.50.150">
    <property type="entry name" value="Vaccinia Virus protein VP39"/>
    <property type="match status" value="1"/>
</dbReference>
<keyword evidence="4" id="KW-0963">Cytoplasm</keyword>
<dbReference type="EC" id="2.1.1.85" evidence="3"/>
<evidence type="ECO:0000256" key="3">
    <source>
        <dbReference type="ARBA" id="ARBA00012533"/>
    </source>
</evidence>
<keyword evidence="8" id="KW-0539">Nucleus</keyword>
<dbReference type="KEGG" id="gmw:113520610"/>
<dbReference type="InterPro" id="IPR029063">
    <property type="entry name" value="SAM-dependent_MTases_sf"/>
</dbReference>
<accession>A0A6J1X6D2</accession>
<dbReference type="InParanoid" id="A0A6J1X6D2"/>
<evidence type="ECO:0000256" key="7">
    <source>
        <dbReference type="ARBA" id="ARBA00022691"/>
    </source>
</evidence>
<dbReference type="GO" id="GO:0005737">
    <property type="term" value="C:cytoplasm"/>
    <property type="evidence" value="ECO:0007669"/>
    <property type="project" value="UniProtKB-SubCell"/>
</dbReference>
<dbReference type="SUPFAM" id="SSF53335">
    <property type="entry name" value="S-adenosyl-L-methionine-dependent methyltransferases"/>
    <property type="match status" value="1"/>
</dbReference>
<dbReference type="FunCoup" id="A0A6J1X6D2">
    <property type="interactions" value="2015"/>
</dbReference>
<keyword evidence="7" id="KW-0949">S-adenosyl-L-methionine</keyword>
<gene>
    <name evidence="11" type="primary">LOC113520610</name>
</gene>
<dbReference type="RefSeq" id="XP_026761795.2">
    <property type="nucleotide sequence ID" value="XM_026905994.3"/>
</dbReference>
<protein>
    <recommendedName>
        <fullName evidence="3">protein-histidine N-methyltransferase</fullName>
        <ecNumber evidence="3">2.1.1.85</ecNumber>
    </recommendedName>
</protein>
<dbReference type="PANTHER" id="PTHR14614:SF39">
    <property type="entry name" value="HISTIDINE PROTEIN METHYLTRANSFERASE 1 HOMOLOG"/>
    <property type="match status" value="1"/>
</dbReference>
<dbReference type="CDD" id="cd02440">
    <property type="entry name" value="AdoMet_MTases"/>
    <property type="match status" value="1"/>
</dbReference>
<comment type="similarity">
    <text evidence="9">Belongs to the methyltransferase superfamily. METTL18 family.</text>
</comment>
<dbReference type="AlphaFoldDB" id="A0A6J1X6D2"/>
<dbReference type="GO" id="GO:0018064">
    <property type="term" value="F:protein-L-histidine N-tele-methyltransferase activity"/>
    <property type="evidence" value="ECO:0007669"/>
    <property type="project" value="UniProtKB-EC"/>
</dbReference>
<dbReference type="Proteomes" id="UP001652740">
    <property type="component" value="Unplaced"/>
</dbReference>
<evidence type="ECO:0000256" key="5">
    <source>
        <dbReference type="ARBA" id="ARBA00022603"/>
    </source>
</evidence>
<reference evidence="11" key="1">
    <citation type="submission" date="2025-08" db="UniProtKB">
        <authorList>
            <consortium name="RefSeq"/>
        </authorList>
    </citation>
    <scope>IDENTIFICATION</scope>
    <source>
        <tissue evidence="11">Whole larvae</tissue>
    </source>
</reference>
<keyword evidence="5 11" id="KW-0489">Methyltransferase</keyword>
<organism evidence="10 11">
    <name type="scientific">Galleria mellonella</name>
    <name type="common">Greater wax moth</name>
    <dbReference type="NCBI Taxonomy" id="7137"/>
    <lineage>
        <taxon>Eukaryota</taxon>
        <taxon>Metazoa</taxon>
        <taxon>Ecdysozoa</taxon>
        <taxon>Arthropoda</taxon>
        <taxon>Hexapoda</taxon>
        <taxon>Insecta</taxon>
        <taxon>Pterygota</taxon>
        <taxon>Neoptera</taxon>
        <taxon>Endopterygota</taxon>
        <taxon>Lepidoptera</taxon>
        <taxon>Glossata</taxon>
        <taxon>Ditrysia</taxon>
        <taxon>Pyraloidea</taxon>
        <taxon>Pyralidae</taxon>
        <taxon>Galleriinae</taxon>
        <taxon>Galleria</taxon>
    </lineage>
</organism>
<dbReference type="InterPro" id="IPR019410">
    <property type="entry name" value="Methyltransf_16"/>
</dbReference>
<keyword evidence="6" id="KW-0808">Transferase</keyword>
<name>A0A6J1X6D2_GALME</name>
<dbReference type="GO" id="GO:0032259">
    <property type="term" value="P:methylation"/>
    <property type="evidence" value="ECO:0007669"/>
    <property type="project" value="UniProtKB-KW"/>
</dbReference>
<comment type="subcellular location">
    <subcellularLocation>
        <location evidence="2">Cytoplasm</location>
    </subcellularLocation>
    <subcellularLocation>
        <location evidence="1">Nucleus</location>
    </subcellularLocation>
</comment>
<dbReference type="GO" id="GO:0005634">
    <property type="term" value="C:nucleus"/>
    <property type="evidence" value="ECO:0007669"/>
    <property type="project" value="UniProtKB-SubCell"/>
</dbReference>
<dbReference type="Pfam" id="PF10294">
    <property type="entry name" value="Methyltransf_16"/>
    <property type="match status" value="1"/>
</dbReference>
<evidence type="ECO:0000313" key="10">
    <source>
        <dbReference type="Proteomes" id="UP001652740"/>
    </source>
</evidence>
<evidence type="ECO:0000313" key="11">
    <source>
        <dbReference type="RefSeq" id="XP_026761795.2"/>
    </source>
</evidence>
<dbReference type="GeneID" id="113520610"/>
<evidence type="ECO:0000256" key="9">
    <source>
        <dbReference type="ARBA" id="ARBA00038126"/>
    </source>
</evidence>
<sequence>MSFRFNFSCNDDHKIERNTNLIETNTKKVQWLESEEITVDTQIEQLDSMVQHAKMFICGDNIEIGHVVANEAVANIISEDGVQNGTELAESNHSDLITGKYEGGLKIWEGTTDLIEYLIESVNKNQWKEANVLDLGCGAGILGIYSLLNGAYTTFQDYNKEVIKYVTIPNVLLNLEDDSEMCITRCKFYCGDWSSFNKKLDNSKPYDIILTSETIYNEENYDKLIEIFLQRLSKNGSAYVAAKTCYFGVGGGTRQFEKRIEKCGSLKSEVCWKSTGGIQREILKITHTSQQ</sequence>
<evidence type="ECO:0000256" key="8">
    <source>
        <dbReference type="ARBA" id="ARBA00023242"/>
    </source>
</evidence>
<evidence type="ECO:0000256" key="2">
    <source>
        <dbReference type="ARBA" id="ARBA00004496"/>
    </source>
</evidence>
<proteinExistence type="inferred from homology"/>
<evidence type="ECO:0000256" key="1">
    <source>
        <dbReference type="ARBA" id="ARBA00004123"/>
    </source>
</evidence>
<keyword evidence="10" id="KW-1185">Reference proteome</keyword>
<dbReference type="PANTHER" id="PTHR14614">
    <property type="entry name" value="HEPATOCELLULAR CARCINOMA-ASSOCIATED ANTIGEN"/>
    <property type="match status" value="1"/>
</dbReference>